<name>A0ABN7TB51_OIKDI</name>
<sequence>MGQVKELSQDPEDKLSAIFWILAKKAHSQDMKEKWKEQHQKCVPCEMRYKYIVHQTDEQNIINTVYGEIAATGTTEGPERTLTDENEELLATVDRSALELVYKRFFGDFVYFGFSSSYVRKILTASKYRKNDEIWAEKLNQKTDSEADYLSCL</sequence>
<accession>A0ABN7TB51</accession>
<organism evidence="1 2">
    <name type="scientific">Oikopleura dioica</name>
    <name type="common">Tunicate</name>
    <dbReference type="NCBI Taxonomy" id="34765"/>
    <lineage>
        <taxon>Eukaryota</taxon>
        <taxon>Metazoa</taxon>
        <taxon>Chordata</taxon>
        <taxon>Tunicata</taxon>
        <taxon>Appendicularia</taxon>
        <taxon>Copelata</taxon>
        <taxon>Oikopleuridae</taxon>
        <taxon>Oikopleura</taxon>
    </lineage>
</organism>
<gene>
    <name evidence="1" type="ORF">OKIOD_LOCUS15543</name>
</gene>
<reference evidence="1 2" key="1">
    <citation type="submission" date="2021-04" db="EMBL/GenBank/DDBJ databases">
        <authorList>
            <person name="Bliznina A."/>
        </authorList>
    </citation>
    <scope>NUCLEOTIDE SEQUENCE [LARGE SCALE GENOMIC DNA]</scope>
</reference>
<keyword evidence="2" id="KW-1185">Reference proteome</keyword>
<protein>
    <submittedName>
        <fullName evidence="1">Oidioi.mRNA.OKI2018_I69.chr2.g6778.t1.cds</fullName>
    </submittedName>
</protein>
<dbReference type="InterPro" id="IPR005331">
    <property type="entry name" value="Sulfotransferase"/>
</dbReference>
<dbReference type="EMBL" id="OU015567">
    <property type="protein sequence ID" value="CAG5112580.1"/>
    <property type="molecule type" value="Genomic_DNA"/>
</dbReference>
<dbReference type="Pfam" id="PF03567">
    <property type="entry name" value="Sulfotransfer_2"/>
    <property type="match status" value="1"/>
</dbReference>
<evidence type="ECO:0000313" key="1">
    <source>
        <dbReference type="EMBL" id="CAG5112580.1"/>
    </source>
</evidence>
<proteinExistence type="predicted"/>
<dbReference type="Proteomes" id="UP001158576">
    <property type="component" value="Chromosome 2"/>
</dbReference>
<evidence type="ECO:0000313" key="2">
    <source>
        <dbReference type="Proteomes" id="UP001158576"/>
    </source>
</evidence>